<reference evidence="2 3" key="2">
    <citation type="journal article" date="2009" name="BMC Genomics">
        <title>Identification of transcriptional signals in Encephalitozoon cuniculi widespread among Microsporidia phylum: support for accurate structural genome annotation.</title>
        <authorList>
            <person name="Peyretaillade E."/>
            <person name="Goncalves O."/>
            <person name="Terrat S."/>
            <person name="Dugat-Bony E."/>
            <person name="Wincker P."/>
            <person name="Cornman R.S."/>
            <person name="Evans J.D."/>
            <person name="Delbac F."/>
            <person name="Peyret P."/>
        </authorList>
    </citation>
    <scope>NUCLEOTIDE SEQUENCE [LARGE SCALE GENOMIC DNA]</scope>
    <source>
        <strain evidence="2 3">GB-M1</strain>
    </source>
</reference>
<keyword evidence="1" id="KW-1133">Transmembrane helix</keyword>
<keyword evidence="1" id="KW-0812">Transmembrane</keyword>
<organism evidence="2 3">
    <name type="scientific">Encephalitozoon cuniculi (strain GB-M1)</name>
    <name type="common">Microsporidian parasite</name>
    <dbReference type="NCBI Taxonomy" id="284813"/>
    <lineage>
        <taxon>Eukaryota</taxon>
        <taxon>Fungi</taxon>
        <taxon>Fungi incertae sedis</taxon>
        <taxon>Microsporidia</taxon>
        <taxon>Unikaryonidae</taxon>
        <taxon>Encephalitozoon</taxon>
    </lineage>
</organism>
<keyword evidence="1" id="KW-0472">Membrane</keyword>
<dbReference type="InParanoid" id="A0A1T5PD09"/>
<proteinExistence type="predicted"/>
<dbReference type="EMBL" id="AL590447">
    <property type="protein sequence ID" value="SKD10689.1"/>
    <property type="molecule type" value="Genomic_DNA"/>
</dbReference>
<evidence type="ECO:0000313" key="3">
    <source>
        <dbReference type="Proteomes" id="UP000000819"/>
    </source>
</evidence>
<dbReference type="GeneID" id="77136386"/>
<dbReference type="AlphaFoldDB" id="A0A1T5PD09"/>
<accession>A0A1T5PD09</accession>
<feature type="transmembrane region" description="Helical" evidence="1">
    <location>
        <begin position="173"/>
        <end position="192"/>
    </location>
</feature>
<dbReference type="OrthoDB" id="2193651at2759"/>
<dbReference type="RefSeq" id="NP_001402576.1">
    <property type="nucleotide sequence ID" value="NM_001415199.1"/>
</dbReference>
<evidence type="ECO:0000313" key="2">
    <source>
        <dbReference type="EMBL" id="SKD10689.1"/>
    </source>
</evidence>
<gene>
    <name evidence="2" type="ordered locus">ECU07_1523</name>
</gene>
<dbReference type="Proteomes" id="UP000000819">
    <property type="component" value="Chromosome VII"/>
</dbReference>
<feature type="transmembrane region" description="Helical" evidence="1">
    <location>
        <begin position="223"/>
        <end position="246"/>
    </location>
</feature>
<feature type="transmembrane region" description="Helical" evidence="1">
    <location>
        <begin position="147"/>
        <end position="166"/>
    </location>
</feature>
<name>A0A1T5PD09_ENCCU</name>
<feature type="transmembrane region" description="Helical" evidence="1">
    <location>
        <begin position="102"/>
        <end position="135"/>
    </location>
</feature>
<evidence type="ECO:0000256" key="1">
    <source>
        <dbReference type="SAM" id="Phobius"/>
    </source>
</evidence>
<sequence>MTDANRTINVLDFASAVHNILKKRERLFGANKTILFTLFSSALVMIFQGENYKNLCLSIIVGLCMLAVDPKVHVRLLGTSLGQRGLRSAAVSLLNKIFLSELLFCILCLLIAITANMCVVPMVWIFAVSIGISFLRKVFTEDLAMTSMGDILLHLGFLLLLIFSLQNPKKSKIVVYSVFFSFSGSVILWIVLEAILNENLGFSRVCNAFFKSGLVDFLGMPQLYPFMLLMVAGVFSQIRINTLLFADGKRRFGSIIIKRSENKVIEV</sequence>
<feature type="transmembrane region" description="Helical" evidence="1">
    <location>
        <begin position="52"/>
        <end position="68"/>
    </location>
</feature>
<reference evidence="2 3" key="1">
    <citation type="journal article" date="2001" name="Nature">
        <title>Genome sequence and gene compaction of the eukaryote parasite Encephalitozoon cuniculi.</title>
        <authorList>
            <person name="Katinka M.D."/>
            <person name="Duprat S."/>
            <person name="Cornillot E."/>
            <person name="Metenier G."/>
            <person name="Thomarat F."/>
            <person name="Prensier G."/>
            <person name="Barbe V."/>
            <person name="Peyretaillade E."/>
            <person name="Brottier P."/>
            <person name="Wincker P."/>
            <person name="Delbac F."/>
            <person name="El Alaoui H."/>
            <person name="Peyret P."/>
            <person name="Saurin W."/>
            <person name="Gouy M."/>
            <person name="Weissenbach J."/>
            <person name="Vivares C.P."/>
        </authorList>
    </citation>
    <scope>NUCLEOTIDE SEQUENCE [LARGE SCALE GENOMIC DNA]</scope>
    <source>
        <strain evidence="2 3">GB-M1</strain>
    </source>
</reference>
<keyword evidence="3" id="KW-1185">Reference proteome</keyword>
<dbReference type="KEGG" id="ecu:ECU07_1523"/>
<protein>
    <submittedName>
        <fullName evidence="2">ECU07_1523 protein</fullName>
    </submittedName>
</protein>
<feature type="transmembrane region" description="Helical" evidence="1">
    <location>
        <begin position="27"/>
        <end position="46"/>
    </location>
</feature>